<feature type="compositionally biased region" description="Basic and acidic residues" evidence="2">
    <location>
        <begin position="91"/>
        <end position="107"/>
    </location>
</feature>
<dbReference type="PANTHER" id="PTHR48475:SF1">
    <property type="entry name" value="RNASE H TYPE-1 DOMAIN-CONTAINING PROTEIN"/>
    <property type="match status" value="1"/>
</dbReference>
<sequence>MWTPRQWLKGEEEVAPGWLGSASKPTGDQGDRRRRASAGNGKRRRGRRWRTAHRPAAAAEGDGERRERQRVRDRGKDGGEELLTVSTAAGAKDEDGGDDRRCGGTDGRRRHPRRRWGGVRRGDDDHGGLNCRPEMEGREKLTGSRGERRSGGILATRGGGQESSCGGEANGGGAAIVLVNLSKKLRTRFFATPLGKRSVHHQLDFDFAMTKPPSKTEVEPSNVIPVTLDDFEGKDRQAMEEYINELTREALMRASTRTRQGVIIKPGPRPKLTPDVVSNDEVSQSIQQQIASTIDSSMVAFKDRLDVMFKGKFDEFLRMKFDSLMDDYTLKDKASTTANQPPIDQTGSKTDGTAFTAGQTGYYPGGQTGSQAGPTAHLDTGQTGPWAGQTGAIVPIQGIDPMTNASYLYHFRTFNPPVSIATSSPQVPPHVPNAYNDVSRGYPPDTRQGQYNHIAPQTQPIRPPNPPPNQHGPNNMEDIISDIIKNRFGIETRNRARTYKKPYPDYYDNVPFPRNYRVPEFAKFSGEDGKTTWEHVGQFLAQCGEANSDTFKLRLFSLSLSGNAFTWFTSLPANSIHTWVQLEEQFHDYFYTGETELRLCDLTSVKQKYNEFVIDYIKRFRDVRNRCYTLNIADRDLAGLAFNGLVAPLRERLDGQQFLDVSQLMQRALAQESRVKDNRKLARPFDKKPNVNVVDYPEASDSEEEGDHDIYVAEWSWTNKNKPFVCSNLMPTPCKDRQSEVQSAIDEGRLKFIDGSKMKLDHDPFPVNAINFNDKKVLIRPEQAKSTKGKKVVIGEPRSKMIVPKKPEKYEKQGGDKIRNKGKRPRSPPMERFGHSPRRSHSPSYHYPQDMSWGSYPMPLPGYPYPYFMPWGATPPMFNHMPPMQFNQGWGGPRRPILERLSSPNGSRFYGKNWANEEKREGKRVKVEERTSEVNTIKVGSYDVPIPIGDGVEVSPNKKSEAGRSDRRPYSSLTDASGRSDRAPDVGLTGASGWSDWWSTAGLTGLQRRFDRRIAKGNVEASSSSNKVNRGHYLPPGTEPNPRWMPKDLTATQKRRLQRLRAQELREKRAKEQRDKMFNELRPPPFCAMDEAEVAQFSLGPKDAVFEKPDESNRYMKPLYLKGHVDGKPVSRMLVDGDAAVNLMPYSLFKMLGREDDELKKTNMILNGFNGEPTEAKGIFSAELTVGNKTLPTAFFIVNVQEANLEWLQKRVQEYRSTKNDIGETVEDFDEVKKLGKGFTSADPLEEVDIGDETKPRPTFVNKNMKADYKVKIIELLKEYVDCFAWEYHEMPGLSRIILEICIDDIVVQSDGMEGHIADLRLAFERMRRYGLKMNPLKCAFGVSAGKFLGFMVHERGVEIDPKKIEKSRDFKAPTCKKEGYRFVLVATDYFTKWAEAMPLKNMTHMEANGQAESSNKTLLKLVKKKIEEYPKRWHEVLFEALWAHRISKHGATKVTPFELVYGQEAVLPVEVNLGSLRNVKKDDLSSEDYKTLMGDNLDEVIDKRLKALEEIEKEKKRVAKAYNKRVKAKLFQVGDLVWKTIFPLGTRSKEFGKWSPSWEGPYRVCGIVRGNAYFLETLQGERFQRAINGKYLKKYFPSVWQDA</sequence>
<dbReference type="SUPFAM" id="SSF53098">
    <property type="entry name" value="Ribonuclease H-like"/>
    <property type="match status" value="1"/>
</dbReference>
<dbReference type="SUPFAM" id="SSF56672">
    <property type="entry name" value="DNA/RNA polymerases"/>
    <property type="match status" value="1"/>
</dbReference>
<evidence type="ECO:0000256" key="1">
    <source>
        <dbReference type="SAM" id="Coils"/>
    </source>
</evidence>
<dbReference type="InterPro" id="IPR005162">
    <property type="entry name" value="Retrotrans_gag_dom"/>
</dbReference>
<dbReference type="EMBL" id="DP000086">
    <property type="protein sequence ID" value="ABG65999.1"/>
    <property type="molecule type" value="Genomic_DNA"/>
</dbReference>
<feature type="region of interest" description="Disordered" evidence="2">
    <location>
        <begin position="804"/>
        <end position="844"/>
    </location>
</feature>
<feature type="domain" description="Retrotransposon gag" evidence="3">
    <location>
        <begin position="554"/>
        <end position="645"/>
    </location>
</feature>
<name>Q109W5_ORYSJ</name>
<gene>
    <name evidence="4" type="ordered locus">LOC_Os10g15079</name>
</gene>
<evidence type="ECO:0000256" key="2">
    <source>
        <dbReference type="SAM" id="MobiDB-lite"/>
    </source>
</evidence>
<feature type="region of interest" description="Disordered" evidence="2">
    <location>
        <begin position="945"/>
        <end position="989"/>
    </location>
</feature>
<feature type="compositionally biased region" description="Basic residues" evidence="2">
    <location>
        <begin position="32"/>
        <end position="53"/>
    </location>
</feature>
<dbReference type="CDD" id="cd00303">
    <property type="entry name" value="retropepsin_like"/>
    <property type="match status" value="1"/>
</dbReference>
<feature type="coiled-coil region" evidence="1">
    <location>
        <begin position="1498"/>
        <end position="1526"/>
    </location>
</feature>
<feature type="compositionally biased region" description="Basic and acidic residues" evidence="2">
    <location>
        <begin position="805"/>
        <end position="819"/>
    </location>
</feature>
<feature type="compositionally biased region" description="Basic and acidic residues" evidence="2">
    <location>
        <begin position="120"/>
        <end position="150"/>
    </location>
</feature>
<evidence type="ECO:0000313" key="4">
    <source>
        <dbReference type="EMBL" id="ABG65999.1"/>
    </source>
</evidence>
<reference evidence="4" key="2">
    <citation type="submission" date="2003-05" db="EMBL/GenBank/DDBJ databases">
        <authorList>
            <person name="Buell C.R."/>
            <person name="Wing R.A."/>
            <person name="McCombie W.R."/>
            <person name="Messing J."/>
            <person name="Yuan Q."/>
            <person name="Ouyang S."/>
        </authorList>
    </citation>
    <scope>NUCLEOTIDE SEQUENCE</scope>
</reference>
<feature type="region of interest" description="Disordered" evidence="2">
    <location>
        <begin position="1"/>
        <end position="169"/>
    </location>
</feature>
<accession>Q109W5</accession>
<evidence type="ECO:0000259" key="3">
    <source>
        <dbReference type="Pfam" id="PF03732"/>
    </source>
</evidence>
<dbReference type="InterPro" id="IPR021109">
    <property type="entry name" value="Peptidase_aspartic_dom_sf"/>
</dbReference>
<dbReference type="Gene3D" id="3.30.70.270">
    <property type="match status" value="1"/>
</dbReference>
<organism evidence="4">
    <name type="scientific">Oryza sativa subsp. japonica</name>
    <name type="common">Rice</name>
    <dbReference type="NCBI Taxonomy" id="39947"/>
    <lineage>
        <taxon>Eukaryota</taxon>
        <taxon>Viridiplantae</taxon>
        <taxon>Streptophyta</taxon>
        <taxon>Embryophyta</taxon>
        <taxon>Tracheophyta</taxon>
        <taxon>Spermatophyta</taxon>
        <taxon>Magnoliopsida</taxon>
        <taxon>Liliopsida</taxon>
        <taxon>Poales</taxon>
        <taxon>Poaceae</taxon>
        <taxon>BOP clade</taxon>
        <taxon>Oryzoideae</taxon>
        <taxon>Oryzeae</taxon>
        <taxon>Oryzinae</taxon>
        <taxon>Oryza</taxon>
        <taxon>Oryza sativa</taxon>
    </lineage>
</organism>
<feature type="region of interest" description="Disordered" evidence="2">
    <location>
        <begin position="1017"/>
        <end position="1046"/>
    </location>
</feature>
<dbReference type="InterPro" id="IPR043502">
    <property type="entry name" value="DNA/RNA_pol_sf"/>
</dbReference>
<dbReference type="Gene3D" id="3.30.420.10">
    <property type="entry name" value="Ribonuclease H-like superfamily/Ribonuclease H"/>
    <property type="match status" value="1"/>
</dbReference>
<feature type="compositionally biased region" description="Basic residues" evidence="2">
    <location>
        <begin position="108"/>
        <end position="118"/>
    </location>
</feature>
<dbReference type="PANTHER" id="PTHR48475">
    <property type="entry name" value="RIBONUCLEASE H"/>
    <property type="match status" value="1"/>
</dbReference>
<feature type="compositionally biased region" description="Basic and acidic residues" evidence="2">
    <location>
        <begin position="62"/>
        <end position="79"/>
    </location>
</feature>
<protein>
    <submittedName>
        <fullName evidence="4">Retrotransposon protein, putative, unclassified</fullName>
    </submittedName>
</protein>
<feature type="compositionally biased region" description="Basic and acidic residues" evidence="2">
    <location>
        <begin position="956"/>
        <end position="969"/>
    </location>
</feature>
<dbReference type="Pfam" id="PF03732">
    <property type="entry name" value="Retrotrans_gag"/>
    <property type="match status" value="1"/>
</dbReference>
<reference evidence="4" key="1">
    <citation type="journal article" date="2003" name="Science">
        <title>In-depth view of structure, activity, and evolution of rice chromosome 10.</title>
        <authorList>
            <consortium name="Rice Chromosome 10 Sequencing Consortium"/>
        </authorList>
    </citation>
    <scope>NUCLEOTIDE SEQUENCE [LARGE SCALE GENOMIC DNA]</scope>
</reference>
<keyword evidence="1" id="KW-0175">Coiled coil</keyword>
<dbReference type="Gene3D" id="2.40.70.10">
    <property type="entry name" value="Acid Proteases"/>
    <property type="match status" value="1"/>
</dbReference>
<dbReference type="GO" id="GO:0003676">
    <property type="term" value="F:nucleic acid binding"/>
    <property type="evidence" value="ECO:0007669"/>
    <property type="project" value="InterPro"/>
</dbReference>
<feature type="compositionally biased region" description="Pro residues" evidence="2">
    <location>
        <begin position="461"/>
        <end position="470"/>
    </location>
</feature>
<reference evidence="4" key="3">
    <citation type="submission" date="2006-07" db="EMBL/GenBank/DDBJ databases">
        <authorList>
            <person name="Buell R."/>
        </authorList>
    </citation>
    <scope>NUCLEOTIDE SEQUENCE</scope>
</reference>
<dbReference type="InterPro" id="IPR012337">
    <property type="entry name" value="RNaseH-like_sf"/>
</dbReference>
<dbReference type="InterPro" id="IPR036397">
    <property type="entry name" value="RNaseH_sf"/>
</dbReference>
<feature type="region of interest" description="Disordered" evidence="2">
    <location>
        <begin position="454"/>
        <end position="474"/>
    </location>
</feature>
<dbReference type="InterPro" id="IPR043128">
    <property type="entry name" value="Rev_trsase/Diguanyl_cyclase"/>
</dbReference>
<proteinExistence type="predicted"/>